<dbReference type="Proteomes" id="UP000237347">
    <property type="component" value="Unassembled WGS sequence"/>
</dbReference>
<dbReference type="EMBL" id="PKMF04000694">
    <property type="protein sequence ID" value="KAK7821657.1"/>
    <property type="molecule type" value="Genomic_DNA"/>
</dbReference>
<proteinExistence type="predicted"/>
<evidence type="ECO:0000313" key="1">
    <source>
        <dbReference type="EMBL" id="KAK7821657.1"/>
    </source>
</evidence>
<accession>A0AAW0J4L2</accession>
<protein>
    <submittedName>
        <fullName evidence="1">Uncharacterized protein</fullName>
    </submittedName>
</protein>
<evidence type="ECO:0000313" key="2">
    <source>
        <dbReference type="Proteomes" id="UP000237347"/>
    </source>
</evidence>
<dbReference type="AlphaFoldDB" id="A0AAW0J4L2"/>
<comment type="caution">
    <text evidence="1">The sequence shown here is derived from an EMBL/GenBank/DDBJ whole genome shotgun (WGS) entry which is preliminary data.</text>
</comment>
<gene>
    <name evidence="1" type="ORF">CFP56_037500</name>
</gene>
<reference evidence="1 2" key="1">
    <citation type="journal article" date="2018" name="Sci. Data">
        <title>The draft genome sequence of cork oak.</title>
        <authorList>
            <person name="Ramos A.M."/>
            <person name="Usie A."/>
            <person name="Barbosa P."/>
            <person name="Barros P.M."/>
            <person name="Capote T."/>
            <person name="Chaves I."/>
            <person name="Simoes F."/>
            <person name="Abreu I."/>
            <person name="Carrasquinho I."/>
            <person name="Faro C."/>
            <person name="Guimaraes J.B."/>
            <person name="Mendonca D."/>
            <person name="Nobrega F."/>
            <person name="Rodrigues L."/>
            <person name="Saibo N.J.M."/>
            <person name="Varela M.C."/>
            <person name="Egas C."/>
            <person name="Matos J."/>
            <person name="Miguel C.M."/>
            <person name="Oliveira M.M."/>
            <person name="Ricardo C.P."/>
            <person name="Goncalves S."/>
        </authorList>
    </citation>
    <scope>NUCLEOTIDE SEQUENCE [LARGE SCALE GENOMIC DNA]</scope>
    <source>
        <strain evidence="2">cv. HL8</strain>
    </source>
</reference>
<organism evidence="1 2">
    <name type="scientific">Quercus suber</name>
    <name type="common">Cork oak</name>
    <dbReference type="NCBI Taxonomy" id="58331"/>
    <lineage>
        <taxon>Eukaryota</taxon>
        <taxon>Viridiplantae</taxon>
        <taxon>Streptophyta</taxon>
        <taxon>Embryophyta</taxon>
        <taxon>Tracheophyta</taxon>
        <taxon>Spermatophyta</taxon>
        <taxon>Magnoliopsida</taxon>
        <taxon>eudicotyledons</taxon>
        <taxon>Gunneridae</taxon>
        <taxon>Pentapetalae</taxon>
        <taxon>rosids</taxon>
        <taxon>fabids</taxon>
        <taxon>Fagales</taxon>
        <taxon>Fagaceae</taxon>
        <taxon>Quercus</taxon>
    </lineage>
</organism>
<name>A0AAW0J4L2_QUESU</name>
<sequence>MLMFLWGHQVYHFWWT</sequence>
<keyword evidence="2" id="KW-1185">Reference proteome</keyword>